<proteinExistence type="predicted"/>
<dbReference type="Proteomes" id="UP000482960">
    <property type="component" value="Unassembled WGS sequence"/>
</dbReference>
<dbReference type="AlphaFoldDB" id="A0A6V8LC42"/>
<comment type="caution">
    <text evidence="1">The sequence shown here is derived from an EMBL/GenBank/DDBJ whole genome shotgun (WGS) entry which is preliminary data.</text>
</comment>
<gene>
    <name evidence="1" type="ORF">Prum_052780</name>
</gene>
<name>A0A6V8LC42_9ACTN</name>
<accession>A0A6V8LC42</accession>
<keyword evidence="2" id="KW-1185">Reference proteome</keyword>
<protein>
    <submittedName>
        <fullName evidence="1">Uncharacterized protein</fullName>
    </submittedName>
</protein>
<organism evidence="1 2">
    <name type="scientific">Phytohabitans rumicis</name>
    <dbReference type="NCBI Taxonomy" id="1076125"/>
    <lineage>
        <taxon>Bacteria</taxon>
        <taxon>Bacillati</taxon>
        <taxon>Actinomycetota</taxon>
        <taxon>Actinomycetes</taxon>
        <taxon>Micromonosporales</taxon>
        <taxon>Micromonosporaceae</taxon>
    </lineage>
</organism>
<evidence type="ECO:0000313" key="1">
    <source>
        <dbReference type="EMBL" id="GFJ91636.1"/>
    </source>
</evidence>
<reference evidence="1 2" key="1">
    <citation type="submission" date="2020-03" db="EMBL/GenBank/DDBJ databases">
        <title>Whole genome shotgun sequence of Phytohabitans rumicis NBRC 108638.</title>
        <authorList>
            <person name="Komaki H."/>
            <person name="Tamura T."/>
        </authorList>
    </citation>
    <scope>NUCLEOTIDE SEQUENCE [LARGE SCALE GENOMIC DNA]</scope>
    <source>
        <strain evidence="1 2">NBRC 108638</strain>
    </source>
</reference>
<sequence length="70" mass="7674">MSSLRVPDTEVNYRLTVWGQASGDDRLRGQLVSEVSGYAPLLSTVTRASVTRESLPERAAVTTTPWSRHG</sequence>
<reference evidence="1 2" key="2">
    <citation type="submission" date="2020-03" db="EMBL/GenBank/DDBJ databases">
        <authorList>
            <person name="Ichikawa N."/>
            <person name="Kimura A."/>
            <person name="Kitahashi Y."/>
            <person name="Uohara A."/>
        </authorList>
    </citation>
    <scope>NUCLEOTIDE SEQUENCE [LARGE SCALE GENOMIC DNA]</scope>
    <source>
        <strain evidence="1 2">NBRC 108638</strain>
    </source>
</reference>
<evidence type="ECO:0000313" key="2">
    <source>
        <dbReference type="Proteomes" id="UP000482960"/>
    </source>
</evidence>
<dbReference type="RefSeq" id="WP_173078673.1">
    <property type="nucleotide sequence ID" value="NZ_BLPG01000001.1"/>
</dbReference>
<dbReference type="EMBL" id="BLPG01000001">
    <property type="protein sequence ID" value="GFJ91636.1"/>
    <property type="molecule type" value="Genomic_DNA"/>
</dbReference>